<protein>
    <submittedName>
        <fullName evidence="1">Uncharacterized protein</fullName>
    </submittedName>
</protein>
<proteinExistence type="predicted"/>
<dbReference type="EMBL" id="CM042055">
    <property type="protein sequence ID" value="KAI3702179.1"/>
    <property type="molecule type" value="Genomic_DNA"/>
</dbReference>
<gene>
    <name evidence="1" type="ORF">L6452_27905</name>
</gene>
<name>A0ACB8ZW23_ARCLA</name>
<organism evidence="1 2">
    <name type="scientific">Arctium lappa</name>
    <name type="common">Greater burdock</name>
    <name type="synonym">Lappa major</name>
    <dbReference type="NCBI Taxonomy" id="4217"/>
    <lineage>
        <taxon>Eukaryota</taxon>
        <taxon>Viridiplantae</taxon>
        <taxon>Streptophyta</taxon>
        <taxon>Embryophyta</taxon>
        <taxon>Tracheophyta</taxon>
        <taxon>Spermatophyta</taxon>
        <taxon>Magnoliopsida</taxon>
        <taxon>eudicotyledons</taxon>
        <taxon>Gunneridae</taxon>
        <taxon>Pentapetalae</taxon>
        <taxon>asterids</taxon>
        <taxon>campanulids</taxon>
        <taxon>Asterales</taxon>
        <taxon>Asteraceae</taxon>
        <taxon>Carduoideae</taxon>
        <taxon>Cardueae</taxon>
        <taxon>Arctiinae</taxon>
        <taxon>Arctium</taxon>
    </lineage>
</organism>
<keyword evidence="2" id="KW-1185">Reference proteome</keyword>
<evidence type="ECO:0000313" key="2">
    <source>
        <dbReference type="Proteomes" id="UP001055879"/>
    </source>
</evidence>
<evidence type="ECO:0000313" key="1">
    <source>
        <dbReference type="EMBL" id="KAI3702179.1"/>
    </source>
</evidence>
<sequence length="68" mass="7914">MKVVIIDFVERISIYSRYESHVPLLLQVYWFQFNSIRAPDQMVNLIGIARVYMLIERPGAKALLVSVC</sequence>
<reference evidence="1 2" key="2">
    <citation type="journal article" date="2022" name="Mol. Ecol. Resour.">
        <title>The genomes of chicory, endive, great burdock and yacon provide insights into Asteraceae paleo-polyploidization history and plant inulin production.</title>
        <authorList>
            <person name="Fan W."/>
            <person name="Wang S."/>
            <person name="Wang H."/>
            <person name="Wang A."/>
            <person name="Jiang F."/>
            <person name="Liu H."/>
            <person name="Zhao H."/>
            <person name="Xu D."/>
            <person name="Zhang Y."/>
        </authorList>
    </citation>
    <scope>NUCLEOTIDE SEQUENCE [LARGE SCALE GENOMIC DNA]</scope>
    <source>
        <strain evidence="2">cv. Niubang</strain>
    </source>
</reference>
<accession>A0ACB8ZW23</accession>
<comment type="caution">
    <text evidence="1">The sequence shown here is derived from an EMBL/GenBank/DDBJ whole genome shotgun (WGS) entry which is preliminary data.</text>
</comment>
<reference evidence="2" key="1">
    <citation type="journal article" date="2022" name="Mol. Ecol. Resour.">
        <title>The genomes of chicory, endive, great burdock and yacon provide insights into Asteraceae palaeo-polyploidization history and plant inulin production.</title>
        <authorList>
            <person name="Fan W."/>
            <person name="Wang S."/>
            <person name="Wang H."/>
            <person name="Wang A."/>
            <person name="Jiang F."/>
            <person name="Liu H."/>
            <person name="Zhao H."/>
            <person name="Xu D."/>
            <person name="Zhang Y."/>
        </authorList>
    </citation>
    <scope>NUCLEOTIDE SEQUENCE [LARGE SCALE GENOMIC DNA]</scope>
    <source>
        <strain evidence="2">cv. Niubang</strain>
    </source>
</reference>
<dbReference type="Proteomes" id="UP001055879">
    <property type="component" value="Linkage Group LG09"/>
</dbReference>